<proteinExistence type="predicted"/>
<dbReference type="EMBL" id="LAVV01002432">
    <property type="protein sequence ID" value="KNZ62832.1"/>
    <property type="molecule type" value="Genomic_DNA"/>
</dbReference>
<dbReference type="VEuPathDB" id="FungiDB:VP01_1218g2"/>
<keyword evidence="2" id="KW-0812">Transmembrane</keyword>
<feature type="transmembrane region" description="Helical" evidence="2">
    <location>
        <begin position="298"/>
        <end position="317"/>
    </location>
</feature>
<feature type="transmembrane region" description="Helical" evidence="2">
    <location>
        <begin position="251"/>
        <end position="271"/>
    </location>
</feature>
<dbReference type="InterPro" id="IPR052979">
    <property type="entry name" value="Adenylate-forming_domain"/>
</dbReference>
<comment type="caution">
    <text evidence="3">The sequence shown here is derived from an EMBL/GenBank/DDBJ whole genome shotgun (WGS) entry which is preliminary data.</text>
</comment>
<protein>
    <submittedName>
        <fullName evidence="3">Uncharacterized protein</fullName>
    </submittedName>
</protein>
<sequence length="608" mass="68786">MSTSLEQSSSSQSYATNPLVEGDCAEASCASLNESYEASSSYHHEDSESSSGHDCDTIYDSHSDSAPTVIDNEADQTAIDVGIHYARVGAVDDENQKADKDVSAVPWKQDFEVSHPYIAPRINRWTRLFTWFTPYRQLFSLTFGLNLIGAAMELSGHWAWSNRHVTALVVGNVLIAIAIRSEWVLRLLYWVAVKTFRPNVFPLWIRVKTVGILYHIGGLHSGCGLSALLWLVVACSARFSEAHLYPTTSMIALGICLGCVFLTCLSALPYVRGPFHKYSAHINTSALSNSWFEIIHRFVGWIGIVSTIVYVVLDSLWDKGEKHWDPRASRLITRPELWFLITILIIIFLSWITIAKVPVTVYTVRKIPFLVVSCKDLILRLLNRAQKKRPLSEFLVALHPDCTHGYRSVACVNGISLDQLGKRRGLPLRCSRRTRRIHENVERREATYVVHKTLEDKLFLPQPCGLPYFSRLFKRGLAMCTGSGIGAVASTCIQHDEWFLIWIGPNLEKTYGQEIMQLICDRIPESRRLIWDTRGPLGRPDVVQLLQNTHQYWEAEVTLFVGSPEMNSNVLQSCRALKTPVFVSHTLGLFKFNMVRFGTRDVLTLFPR</sequence>
<gene>
    <name evidence="3" type="ORF">VP01_1218g2</name>
</gene>
<dbReference type="STRING" id="27349.A0A0L6VQA4"/>
<evidence type="ECO:0000313" key="4">
    <source>
        <dbReference type="Proteomes" id="UP000037035"/>
    </source>
</evidence>
<keyword evidence="2" id="KW-0472">Membrane</keyword>
<dbReference type="Proteomes" id="UP000037035">
    <property type="component" value="Unassembled WGS sequence"/>
</dbReference>
<organism evidence="3 4">
    <name type="scientific">Puccinia sorghi</name>
    <dbReference type="NCBI Taxonomy" id="27349"/>
    <lineage>
        <taxon>Eukaryota</taxon>
        <taxon>Fungi</taxon>
        <taxon>Dikarya</taxon>
        <taxon>Basidiomycota</taxon>
        <taxon>Pucciniomycotina</taxon>
        <taxon>Pucciniomycetes</taxon>
        <taxon>Pucciniales</taxon>
        <taxon>Pucciniaceae</taxon>
        <taxon>Puccinia</taxon>
    </lineage>
</organism>
<keyword evidence="4" id="KW-1185">Reference proteome</keyword>
<dbReference type="OrthoDB" id="3142841at2759"/>
<evidence type="ECO:0000256" key="2">
    <source>
        <dbReference type="SAM" id="Phobius"/>
    </source>
</evidence>
<feature type="transmembrane region" description="Helical" evidence="2">
    <location>
        <begin position="167"/>
        <end position="192"/>
    </location>
</feature>
<evidence type="ECO:0000256" key="1">
    <source>
        <dbReference type="SAM" id="MobiDB-lite"/>
    </source>
</evidence>
<feature type="region of interest" description="Disordered" evidence="1">
    <location>
        <begin position="38"/>
        <end position="58"/>
    </location>
</feature>
<name>A0A0L6VQA4_9BASI</name>
<feature type="transmembrane region" description="Helical" evidence="2">
    <location>
        <begin position="138"/>
        <end position="160"/>
    </location>
</feature>
<keyword evidence="2" id="KW-1133">Transmembrane helix</keyword>
<dbReference type="AlphaFoldDB" id="A0A0L6VQA4"/>
<evidence type="ECO:0000313" key="3">
    <source>
        <dbReference type="EMBL" id="KNZ62832.1"/>
    </source>
</evidence>
<feature type="transmembrane region" description="Helical" evidence="2">
    <location>
        <begin position="337"/>
        <end position="355"/>
    </location>
</feature>
<accession>A0A0L6VQA4</accession>
<reference evidence="3 4" key="1">
    <citation type="submission" date="2015-08" db="EMBL/GenBank/DDBJ databases">
        <title>Next Generation Sequencing and Analysis of the Genome of Puccinia sorghi L Schw, the Causal Agent of Maize Common Rust.</title>
        <authorList>
            <person name="Rochi L."/>
            <person name="Burguener G."/>
            <person name="Darino M."/>
            <person name="Turjanski A."/>
            <person name="Kreff E."/>
            <person name="Dieguez M.J."/>
            <person name="Sacco F."/>
        </authorList>
    </citation>
    <scope>NUCLEOTIDE SEQUENCE [LARGE SCALE GENOMIC DNA]</scope>
    <source>
        <strain evidence="3 4">RO10H11247</strain>
    </source>
</reference>
<feature type="compositionally biased region" description="Basic and acidic residues" evidence="1">
    <location>
        <begin position="42"/>
        <end position="58"/>
    </location>
</feature>
<feature type="transmembrane region" description="Helical" evidence="2">
    <location>
        <begin position="212"/>
        <end position="239"/>
    </location>
</feature>
<dbReference type="PANTHER" id="PTHR33927">
    <property type="entry name" value="TRANSMEMBRANE PROTEIN"/>
    <property type="match status" value="1"/>
</dbReference>
<dbReference type="PANTHER" id="PTHR33927:SF1">
    <property type="entry name" value="TRANSMEMBRANE PROTEIN"/>
    <property type="match status" value="1"/>
</dbReference>